<accession>A0A553BKA5</accession>
<sequence>MKKIKSTPDNIILYIFSIVFFLLSCSVVKAQVGINTITPQSTFEVNGSVGQKVTTVTSNTTLDDTYNLVVCNNGSTAITITLPTAVGITGRIYTIKRDATSTANVTLTGTIDGVANLILAKAGEAETLFSNGTEWKTSNNYNSSSSSDWNLTGNTGTTAGTNFVGTIDAKDFVLKTNNTERLRTLSAGNIGIGVPAPTASLHIKPGTASAGTAPLKLTDGPLLTTVEPGAIEYKDHTFYASTYLVRRSIMLAQDVVVTPVAVSNTTTETTIYTSTMAANYLTIGKLMNIKLYGRFSTVNTSSIYTFRVKLAGITILTIASTGQNATNRPFDIDLRSTVRSIGTSGTIISYGKTQQDNLTPNIEIGNLASIDTTLANTISITVQWSNASTSNTLTLEGGATECVDQNF</sequence>
<gene>
    <name evidence="2" type="ORF">FNW11_10685</name>
    <name evidence="1" type="ORF">FNW12_07015</name>
</gene>
<comment type="caution">
    <text evidence="2">The sequence shown here is derived from an EMBL/GenBank/DDBJ whole genome shotgun (WGS) entry which is preliminary data.</text>
</comment>
<evidence type="ECO:0008006" key="5">
    <source>
        <dbReference type="Google" id="ProtNLM"/>
    </source>
</evidence>
<keyword evidence="3" id="KW-1185">Reference proteome</keyword>
<dbReference type="OrthoDB" id="1251128at2"/>
<dbReference type="Proteomes" id="UP000318669">
    <property type="component" value="Unassembled WGS sequence"/>
</dbReference>
<reference evidence="3 4" key="1">
    <citation type="submission" date="2019-07" db="EMBL/GenBank/DDBJ databases">
        <title>Novel species of Flavobacterium.</title>
        <authorList>
            <person name="Liu Q."/>
            <person name="Xin Y.-H."/>
        </authorList>
    </citation>
    <scope>NUCLEOTIDE SEQUENCE [LARGE SCALE GENOMIC DNA]</scope>
    <source>
        <strain evidence="1 3">GSP39</strain>
        <strain evidence="2 4">GSR22</strain>
    </source>
</reference>
<proteinExistence type="predicted"/>
<evidence type="ECO:0000313" key="1">
    <source>
        <dbReference type="EMBL" id="TRX07151.1"/>
    </source>
</evidence>
<dbReference type="AlphaFoldDB" id="A0A553BKA5"/>
<dbReference type="Proteomes" id="UP000318528">
    <property type="component" value="Unassembled WGS sequence"/>
</dbReference>
<organism evidence="2 4">
    <name type="scientific">Flavobacterium gawalongense</name>
    <dbReference type="NCBI Taxonomy" id="2594432"/>
    <lineage>
        <taxon>Bacteria</taxon>
        <taxon>Pseudomonadati</taxon>
        <taxon>Bacteroidota</taxon>
        <taxon>Flavobacteriia</taxon>
        <taxon>Flavobacteriales</taxon>
        <taxon>Flavobacteriaceae</taxon>
        <taxon>Flavobacterium</taxon>
    </lineage>
</organism>
<name>A0A553BKA5_9FLAO</name>
<evidence type="ECO:0000313" key="2">
    <source>
        <dbReference type="EMBL" id="TRX08683.1"/>
    </source>
</evidence>
<dbReference type="EMBL" id="VJZL01000018">
    <property type="protein sequence ID" value="TRX08683.1"/>
    <property type="molecule type" value="Genomic_DNA"/>
</dbReference>
<evidence type="ECO:0000313" key="4">
    <source>
        <dbReference type="Proteomes" id="UP000318669"/>
    </source>
</evidence>
<evidence type="ECO:0000313" key="3">
    <source>
        <dbReference type="Proteomes" id="UP000318528"/>
    </source>
</evidence>
<dbReference type="EMBL" id="VJZN01000009">
    <property type="protein sequence ID" value="TRX07151.1"/>
    <property type="molecule type" value="Genomic_DNA"/>
</dbReference>
<dbReference type="RefSeq" id="WP_143386158.1">
    <property type="nucleotide sequence ID" value="NZ_VJZL01000018.1"/>
</dbReference>
<protein>
    <recommendedName>
        <fullName evidence="5">Lipoprotein</fullName>
    </recommendedName>
</protein>
<dbReference type="PROSITE" id="PS51257">
    <property type="entry name" value="PROKAR_LIPOPROTEIN"/>
    <property type="match status" value="1"/>
</dbReference>